<proteinExistence type="predicted"/>
<dbReference type="EMBL" id="CM003380">
    <property type="protein sequence ID" value="KOM54861.1"/>
    <property type="molecule type" value="Genomic_DNA"/>
</dbReference>
<dbReference type="Gramene" id="KOM54861">
    <property type="protein sequence ID" value="KOM54861"/>
    <property type="gene ID" value="LR48_Vigan10g075300"/>
</dbReference>
<evidence type="ECO:0000313" key="2">
    <source>
        <dbReference type="Proteomes" id="UP000053144"/>
    </source>
</evidence>
<dbReference type="Proteomes" id="UP000053144">
    <property type="component" value="Chromosome 10"/>
</dbReference>
<evidence type="ECO:0000313" key="1">
    <source>
        <dbReference type="EMBL" id="KOM54861.1"/>
    </source>
</evidence>
<reference evidence="2" key="1">
    <citation type="journal article" date="2015" name="Proc. Natl. Acad. Sci. U.S.A.">
        <title>Genome sequencing of adzuki bean (Vigna angularis) provides insight into high starch and low fat accumulation and domestication.</title>
        <authorList>
            <person name="Yang K."/>
            <person name="Tian Z."/>
            <person name="Chen C."/>
            <person name="Luo L."/>
            <person name="Zhao B."/>
            <person name="Wang Z."/>
            <person name="Yu L."/>
            <person name="Li Y."/>
            <person name="Sun Y."/>
            <person name="Li W."/>
            <person name="Chen Y."/>
            <person name="Li Y."/>
            <person name="Zhang Y."/>
            <person name="Ai D."/>
            <person name="Zhao J."/>
            <person name="Shang C."/>
            <person name="Ma Y."/>
            <person name="Wu B."/>
            <person name="Wang M."/>
            <person name="Gao L."/>
            <person name="Sun D."/>
            <person name="Zhang P."/>
            <person name="Guo F."/>
            <person name="Wang W."/>
            <person name="Li Y."/>
            <person name="Wang J."/>
            <person name="Varshney R.K."/>
            <person name="Wang J."/>
            <person name="Ling H.Q."/>
            <person name="Wan P."/>
        </authorList>
    </citation>
    <scope>NUCLEOTIDE SEQUENCE</scope>
    <source>
        <strain evidence="2">cv. Jingnong 6</strain>
    </source>
</reference>
<accession>A0A0L9VIH5</accession>
<protein>
    <submittedName>
        <fullName evidence="1">Uncharacterized protein</fullName>
    </submittedName>
</protein>
<dbReference type="AlphaFoldDB" id="A0A0L9VIH5"/>
<name>A0A0L9VIH5_PHAAN</name>
<organism evidence="1 2">
    <name type="scientific">Phaseolus angularis</name>
    <name type="common">Azuki bean</name>
    <name type="synonym">Vigna angularis</name>
    <dbReference type="NCBI Taxonomy" id="3914"/>
    <lineage>
        <taxon>Eukaryota</taxon>
        <taxon>Viridiplantae</taxon>
        <taxon>Streptophyta</taxon>
        <taxon>Embryophyta</taxon>
        <taxon>Tracheophyta</taxon>
        <taxon>Spermatophyta</taxon>
        <taxon>Magnoliopsida</taxon>
        <taxon>eudicotyledons</taxon>
        <taxon>Gunneridae</taxon>
        <taxon>Pentapetalae</taxon>
        <taxon>rosids</taxon>
        <taxon>fabids</taxon>
        <taxon>Fabales</taxon>
        <taxon>Fabaceae</taxon>
        <taxon>Papilionoideae</taxon>
        <taxon>50 kb inversion clade</taxon>
        <taxon>NPAAA clade</taxon>
        <taxon>indigoferoid/millettioid clade</taxon>
        <taxon>Phaseoleae</taxon>
        <taxon>Vigna</taxon>
    </lineage>
</organism>
<gene>
    <name evidence="1" type="ORF">LR48_Vigan10g075300</name>
</gene>
<sequence length="142" mass="15758">MLVAHGTIYDAATVVHEEFITVAQTFKCFAAWPKHLDGVVSDPPPIGKEGSPTPKKIHLSEDDPLDALDELCNIIVDAPMNVPWDSTTFGRHVEIPLYLHQQDVKELALGREEINISVKISTKNIVSQKTHGTKQSRNHLTN</sequence>